<comment type="caution">
    <text evidence="2">The sequence shown here is derived from an EMBL/GenBank/DDBJ whole genome shotgun (WGS) entry which is preliminary data.</text>
</comment>
<feature type="chain" id="PRO_5036226737" description="Secreted protein" evidence="1">
    <location>
        <begin position="25"/>
        <end position="197"/>
    </location>
</feature>
<dbReference type="AlphaFoldDB" id="A0A814ZXV4"/>
<organism evidence="2 4">
    <name type="scientific">Adineta steineri</name>
    <dbReference type="NCBI Taxonomy" id="433720"/>
    <lineage>
        <taxon>Eukaryota</taxon>
        <taxon>Metazoa</taxon>
        <taxon>Spiralia</taxon>
        <taxon>Gnathifera</taxon>
        <taxon>Rotifera</taxon>
        <taxon>Eurotatoria</taxon>
        <taxon>Bdelloidea</taxon>
        <taxon>Adinetida</taxon>
        <taxon>Adinetidae</taxon>
        <taxon>Adineta</taxon>
    </lineage>
</organism>
<dbReference type="EMBL" id="CAJNON010000413">
    <property type="protein sequence ID" value="CAF1249900.1"/>
    <property type="molecule type" value="Genomic_DNA"/>
</dbReference>
<evidence type="ECO:0008006" key="5">
    <source>
        <dbReference type="Google" id="ProtNLM"/>
    </source>
</evidence>
<sequence length="197" mass="22045">MVFNQPKTIFILVLLAIGATQCLARHAISNQKARDYFHRREMNYDLLKRLLVSQRADTSCPKPYTLSSGSCVCTYRVTYETFENDQYVVNTDHYQAVNATATTVTDIDGSCGPTCPDGYHFFHYAFNDFTQEFAGYGDNIDSDDVITVYDFPAPDAGSSDKNQYVPFTLISHTYSRDPATGAITLGDATANRYCQKS</sequence>
<dbReference type="OrthoDB" id="10081911at2759"/>
<dbReference type="Proteomes" id="UP000663881">
    <property type="component" value="Unassembled WGS sequence"/>
</dbReference>
<evidence type="ECO:0000313" key="2">
    <source>
        <dbReference type="EMBL" id="CAF1249900.1"/>
    </source>
</evidence>
<keyword evidence="1" id="KW-0732">Signal</keyword>
<name>A0A814ZXV4_9BILA</name>
<dbReference type="Proteomes" id="UP000663891">
    <property type="component" value="Unassembled WGS sequence"/>
</dbReference>
<evidence type="ECO:0000313" key="4">
    <source>
        <dbReference type="Proteomes" id="UP000663891"/>
    </source>
</evidence>
<evidence type="ECO:0000313" key="3">
    <source>
        <dbReference type="EMBL" id="CAF4042444.1"/>
    </source>
</evidence>
<proteinExistence type="predicted"/>
<feature type="signal peptide" evidence="1">
    <location>
        <begin position="1"/>
        <end position="24"/>
    </location>
</feature>
<evidence type="ECO:0000256" key="1">
    <source>
        <dbReference type="SAM" id="SignalP"/>
    </source>
</evidence>
<gene>
    <name evidence="3" type="ORF">OKA104_LOCUS32267</name>
    <name evidence="2" type="ORF">VCS650_LOCUS28271</name>
</gene>
<accession>A0A814ZXV4</accession>
<dbReference type="EMBL" id="CAJOAY010003839">
    <property type="protein sequence ID" value="CAF4042444.1"/>
    <property type="molecule type" value="Genomic_DNA"/>
</dbReference>
<protein>
    <recommendedName>
        <fullName evidence="5">Secreted protein</fullName>
    </recommendedName>
</protein>
<reference evidence="2" key="1">
    <citation type="submission" date="2021-02" db="EMBL/GenBank/DDBJ databases">
        <authorList>
            <person name="Nowell W R."/>
        </authorList>
    </citation>
    <scope>NUCLEOTIDE SEQUENCE</scope>
</reference>